<dbReference type="Ensembl" id="ENSGMOT00000004910.2">
    <property type="protein sequence ID" value="ENSGMOP00000004769.2"/>
    <property type="gene ID" value="ENSGMOG00000004499.2"/>
</dbReference>
<evidence type="ECO:0000256" key="5">
    <source>
        <dbReference type="ARBA" id="ARBA00022840"/>
    </source>
</evidence>
<dbReference type="OrthoDB" id="504170at2759"/>
<dbReference type="GO" id="GO:0005524">
    <property type="term" value="F:ATP binding"/>
    <property type="evidence" value="ECO:0007669"/>
    <property type="project" value="UniProtKB-KW"/>
</dbReference>
<dbReference type="InterPro" id="IPR017441">
    <property type="entry name" value="Protein_kinase_ATP_BS"/>
</dbReference>
<comment type="similarity">
    <text evidence="7">Belongs to the protein kinase superfamily.</text>
</comment>
<dbReference type="PANTHER" id="PTHR24342">
    <property type="entry name" value="SERINE/THREONINE-PROTEIN KINASE 17"/>
    <property type="match status" value="1"/>
</dbReference>
<name>A0A8C4Z178_GADMO</name>
<feature type="domain" description="Protein kinase" evidence="9">
    <location>
        <begin position="12"/>
        <end position="274"/>
    </location>
</feature>
<evidence type="ECO:0000256" key="6">
    <source>
        <dbReference type="PROSITE-ProRule" id="PRU10141"/>
    </source>
</evidence>
<protein>
    <recommendedName>
        <fullName evidence="9">Protein kinase domain-containing protein</fullName>
    </recommendedName>
</protein>
<dbReference type="SMART" id="SM00220">
    <property type="entry name" value="S_TKc"/>
    <property type="match status" value="1"/>
</dbReference>
<proteinExistence type="inferred from homology"/>
<dbReference type="GO" id="GO:0035556">
    <property type="term" value="P:intracellular signal transduction"/>
    <property type="evidence" value="ECO:0007669"/>
    <property type="project" value="TreeGrafter"/>
</dbReference>
<keyword evidence="1 7" id="KW-0723">Serine/threonine-protein kinase</keyword>
<reference evidence="10" key="2">
    <citation type="submission" date="2025-09" db="UniProtKB">
        <authorList>
            <consortium name="Ensembl"/>
        </authorList>
    </citation>
    <scope>IDENTIFICATION</scope>
</reference>
<dbReference type="Pfam" id="PF00069">
    <property type="entry name" value="Pkinase"/>
    <property type="match status" value="1"/>
</dbReference>
<evidence type="ECO:0000313" key="11">
    <source>
        <dbReference type="Proteomes" id="UP000694546"/>
    </source>
</evidence>
<evidence type="ECO:0000313" key="10">
    <source>
        <dbReference type="Ensembl" id="ENSGMOP00000004769.2"/>
    </source>
</evidence>
<evidence type="ECO:0000256" key="3">
    <source>
        <dbReference type="ARBA" id="ARBA00022741"/>
    </source>
</evidence>
<keyword evidence="3 6" id="KW-0547">Nucleotide-binding</keyword>
<dbReference type="PROSITE" id="PS50011">
    <property type="entry name" value="PROTEIN_KINASE_DOM"/>
    <property type="match status" value="1"/>
</dbReference>
<dbReference type="Gene3D" id="1.10.510.10">
    <property type="entry name" value="Transferase(Phosphotransferase) domain 1"/>
    <property type="match status" value="1"/>
</dbReference>
<keyword evidence="4" id="KW-0418">Kinase</keyword>
<dbReference type="GO" id="GO:0005737">
    <property type="term" value="C:cytoplasm"/>
    <property type="evidence" value="ECO:0007669"/>
    <property type="project" value="TreeGrafter"/>
</dbReference>
<dbReference type="GeneTree" id="ENSGT00940000164926"/>
<evidence type="ECO:0000256" key="4">
    <source>
        <dbReference type="ARBA" id="ARBA00022777"/>
    </source>
</evidence>
<sequence length="357" mass="40555">MAFKHENVADLYDIGVVLGSGHFGQVRQVTERSTGAQWAGKFIKTRKSAGSRLGVERSAVEREVELLQALTHPSIMALKDVFECRAEMVLIVELISGGELFDFIAAKDNVTESEAIAFLKQILEGVGFMHSKHIAHFDLKPENIMLSDKDVANPTIKLIDFGLAHQFKQGEEYKSMCGTPQYIPPEVINYSPLSTATDMWSIGVITYILLSGLSPFQDNTDEETLKNIIAMKFEFPEHVFSMTSESAKDFIKKLLVMDPIERMTAEECLIHQWIKPMTRKQMANRNRSSINMKNFKKFNAKRKWKMSFNMVWMCNRFMRLQLLSSAANAELRDCESDSEDTESKPASLMRRRLSSSS</sequence>
<dbReference type="InterPro" id="IPR008271">
    <property type="entry name" value="Ser/Thr_kinase_AS"/>
</dbReference>
<dbReference type="InterPro" id="IPR000719">
    <property type="entry name" value="Prot_kinase_dom"/>
</dbReference>
<evidence type="ECO:0000256" key="7">
    <source>
        <dbReference type="RuleBase" id="RU000304"/>
    </source>
</evidence>
<keyword evidence="5 6" id="KW-0067">ATP-binding</keyword>
<keyword evidence="2" id="KW-0808">Transferase</keyword>
<evidence type="ECO:0000256" key="8">
    <source>
        <dbReference type="SAM" id="MobiDB-lite"/>
    </source>
</evidence>
<dbReference type="PANTHER" id="PTHR24342:SF19">
    <property type="entry name" value="PROTEIN KINASE DOMAIN-CONTAINING PROTEIN"/>
    <property type="match status" value="1"/>
</dbReference>
<evidence type="ECO:0000259" key="9">
    <source>
        <dbReference type="PROSITE" id="PS50011"/>
    </source>
</evidence>
<dbReference type="SUPFAM" id="SSF56112">
    <property type="entry name" value="Protein kinase-like (PK-like)"/>
    <property type="match status" value="1"/>
</dbReference>
<feature type="region of interest" description="Disordered" evidence="8">
    <location>
        <begin position="333"/>
        <end position="357"/>
    </location>
</feature>
<reference evidence="10" key="1">
    <citation type="submission" date="2025-08" db="UniProtKB">
        <authorList>
            <consortium name="Ensembl"/>
        </authorList>
    </citation>
    <scope>IDENTIFICATION</scope>
</reference>
<dbReference type="PROSITE" id="PS00107">
    <property type="entry name" value="PROTEIN_KINASE_ATP"/>
    <property type="match status" value="1"/>
</dbReference>
<organism evidence="10 11">
    <name type="scientific">Gadus morhua</name>
    <name type="common">Atlantic cod</name>
    <dbReference type="NCBI Taxonomy" id="8049"/>
    <lineage>
        <taxon>Eukaryota</taxon>
        <taxon>Metazoa</taxon>
        <taxon>Chordata</taxon>
        <taxon>Craniata</taxon>
        <taxon>Vertebrata</taxon>
        <taxon>Euteleostomi</taxon>
        <taxon>Actinopterygii</taxon>
        <taxon>Neopterygii</taxon>
        <taxon>Teleostei</taxon>
        <taxon>Neoteleostei</taxon>
        <taxon>Acanthomorphata</taxon>
        <taxon>Zeiogadaria</taxon>
        <taxon>Gadariae</taxon>
        <taxon>Gadiformes</taxon>
        <taxon>Gadoidei</taxon>
        <taxon>Gadidae</taxon>
        <taxon>Gadus</taxon>
    </lineage>
</organism>
<dbReference type="OMA" id="YAHAFSI"/>
<dbReference type="InterPro" id="IPR011009">
    <property type="entry name" value="Kinase-like_dom_sf"/>
</dbReference>
<evidence type="ECO:0000256" key="2">
    <source>
        <dbReference type="ARBA" id="ARBA00022679"/>
    </source>
</evidence>
<dbReference type="GO" id="GO:0004674">
    <property type="term" value="F:protein serine/threonine kinase activity"/>
    <property type="evidence" value="ECO:0007669"/>
    <property type="project" value="UniProtKB-KW"/>
</dbReference>
<dbReference type="GO" id="GO:0043065">
    <property type="term" value="P:positive regulation of apoptotic process"/>
    <property type="evidence" value="ECO:0007669"/>
    <property type="project" value="TreeGrafter"/>
</dbReference>
<feature type="binding site" evidence="6">
    <location>
        <position position="41"/>
    </location>
    <ligand>
        <name>ATP</name>
        <dbReference type="ChEBI" id="CHEBI:30616"/>
    </ligand>
</feature>
<dbReference type="GO" id="GO:0005634">
    <property type="term" value="C:nucleus"/>
    <property type="evidence" value="ECO:0007669"/>
    <property type="project" value="TreeGrafter"/>
</dbReference>
<keyword evidence="11" id="KW-1185">Reference proteome</keyword>
<dbReference type="Proteomes" id="UP000694546">
    <property type="component" value="Chromosome 22"/>
</dbReference>
<accession>A0A8C4Z178</accession>
<dbReference type="PROSITE" id="PS00108">
    <property type="entry name" value="PROTEIN_KINASE_ST"/>
    <property type="match status" value="1"/>
</dbReference>
<evidence type="ECO:0000256" key="1">
    <source>
        <dbReference type="ARBA" id="ARBA00022527"/>
    </source>
</evidence>
<dbReference type="Gene3D" id="3.30.200.20">
    <property type="entry name" value="Phosphorylase Kinase, domain 1"/>
    <property type="match status" value="1"/>
</dbReference>
<gene>
    <name evidence="10" type="primary">si:dkey-240h12.4</name>
</gene>
<dbReference type="AlphaFoldDB" id="A0A8C4Z178"/>